<evidence type="ECO:0000313" key="2">
    <source>
        <dbReference type="Proteomes" id="UP001178507"/>
    </source>
</evidence>
<reference evidence="1" key="1">
    <citation type="submission" date="2023-08" db="EMBL/GenBank/DDBJ databases">
        <authorList>
            <person name="Chen Y."/>
            <person name="Shah S."/>
            <person name="Dougan E. K."/>
            <person name="Thang M."/>
            <person name="Chan C."/>
        </authorList>
    </citation>
    <scope>NUCLEOTIDE SEQUENCE</scope>
</reference>
<comment type="caution">
    <text evidence="1">The sequence shown here is derived from an EMBL/GenBank/DDBJ whole genome shotgun (WGS) entry which is preliminary data.</text>
</comment>
<keyword evidence="2" id="KW-1185">Reference proteome</keyword>
<dbReference type="Proteomes" id="UP001178507">
    <property type="component" value="Unassembled WGS sequence"/>
</dbReference>
<sequence length="210" mass="23744">MALAFVPTEAWAPSLPSRLAAPAAPAAPLAASSGTSASRLTWWQAAGALCTAFAALGQRRPKPRASAKVPLRVYGYEEEDGPDHFFRLPNGWKPKVRPAWNRHTSPSKVSMGNSVTFFFPNKAKAHQDTEYQGYCNPKMYKRVMPDRKLANRARRTQKRAWRKLSNKLKNEWRFRRYPRDESGKVSHGVFNSRSRPTYLDLKGASRANKQ</sequence>
<dbReference type="EMBL" id="CAUJNA010003368">
    <property type="protein sequence ID" value="CAJ1400347.1"/>
    <property type="molecule type" value="Genomic_DNA"/>
</dbReference>
<evidence type="ECO:0000313" key="1">
    <source>
        <dbReference type="EMBL" id="CAJ1400347.1"/>
    </source>
</evidence>
<dbReference type="AlphaFoldDB" id="A0AA36J794"/>
<name>A0AA36J794_9DINO</name>
<organism evidence="1 2">
    <name type="scientific">Effrenium voratum</name>
    <dbReference type="NCBI Taxonomy" id="2562239"/>
    <lineage>
        <taxon>Eukaryota</taxon>
        <taxon>Sar</taxon>
        <taxon>Alveolata</taxon>
        <taxon>Dinophyceae</taxon>
        <taxon>Suessiales</taxon>
        <taxon>Symbiodiniaceae</taxon>
        <taxon>Effrenium</taxon>
    </lineage>
</organism>
<proteinExistence type="predicted"/>
<accession>A0AA36J794</accession>
<gene>
    <name evidence="1" type="ORF">EVOR1521_LOCUS23693</name>
</gene>
<protein>
    <submittedName>
        <fullName evidence="1">Uncharacterized protein</fullName>
    </submittedName>
</protein>